<name>A0A2R6X682_MARPO</name>
<proteinExistence type="predicted"/>
<accession>A0A2R6X682</accession>
<evidence type="ECO:0000313" key="1">
    <source>
        <dbReference type="EMBL" id="PTQ41614.1"/>
    </source>
</evidence>
<dbReference type="Proteomes" id="UP000244005">
    <property type="component" value="Unassembled WGS sequence"/>
</dbReference>
<gene>
    <name evidence="1" type="ORF">MARPO_0033s0035</name>
</gene>
<organism evidence="1 2">
    <name type="scientific">Marchantia polymorpha</name>
    <name type="common">Common liverwort</name>
    <name type="synonym">Marchantia aquatica</name>
    <dbReference type="NCBI Taxonomy" id="3197"/>
    <lineage>
        <taxon>Eukaryota</taxon>
        <taxon>Viridiplantae</taxon>
        <taxon>Streptophyta</taxon>
        <taxon>Embryophyta</taxon>
        <taxon>Marchantiophyta</taxon>
        <taxon>Marchantiopsida</taxon>
        <taxon>Marchantiidae</taxon>
        <taxon>Marchantiales</taxon>
        <taxon>Marchantiaceae</taxon>
        <taxon>Marchantia</taxon>
    </lineage>
</organism>
<reference evidence="2" key="1">
    <citation type="journal article" date="2017" name="Cell">
        <title>Insights into land plant evolution garnered from the Marchantia polymorpha genome.</title>
        <authorList>
            <person name="Bowman J.L."/>
            <person name="Kohchi T."/>
            <person name="Yamato K.T."/>
            <person name="Jenkins J."/>
            <person name="Shu S."/>
            <person name="Ishizaki K."/>
            <person name="Yamaoka S."/>
            <person name="Nishihama R."/>
            <person name="Nakamura Y."/>
            <person name="Berger F."/>
            <person name="Adam C."/>
            <person name="Aki S.S."/>
            <person name="Althoff F."/>
            <person name="Araki T."/>
            <person name="Arteaga-Vazquez M.A."/>
            <person name="Balasubrmanian S."/>
            <person name="Barry K."/>
            <person name="Bauer D."/>
            <person name="Boehm C.R."/>
            <person name="Briginshaw L."/>
            <person name="Caballero-Perez J."/>
            <person name="Catarino B."/>
            <person name="Chen F."/>
            <person name="Chiyoda S."/>
            <person name="Chovatia M."/>
            <person name="Davies K.M."/>
            <person name="Delmans M."/>
            <person name="Demura T."/>
            <person name="Dierschke T."/>
            <person name="Dolan L."/>
            <person name="Dorantes-Acosta A.E."/>
            <person name="Eklund D.M."/>
            <person name="Florent S.N."/>
            <person name="Flores-Sandoval E."/>
            <person name="Fujiyama A."/>
            <person name="Fukuzawa H."/>
            <person name="Galik B."/>
            <person name="Grimanelli D."/>
            <person name="Grimwood J."/>
            <person name="Grossniklaus U."/>
            <person name="Hamada T."/>
            <person name="Haseloff J."/>
            <person name="Hetherington A.J."/>
            <person name="Higo A."/>
            <person name="Hirakawa Y."/>
            <person name="Hundley H.N."/>
            <person name="Ikeda Y."/>
            <person name="Inoue K."/>
            <person name="Inoue S.I."/>
            <person name="Ishida S."/>
            <person name="Jia Q."/>
            <person name="Kakita M."/>
            <person name="Kanazawa T."/>
            <person name="Kawai Y."/>
            <person name="Kawashima T."/>
            <person name="Kennedy M."/>
            <person name="Kinose K."/>
            <person name="Kinoshita T."/>
            <person name="Kohara Y."/>
            <person name="Koide E."/>
            <person name="Komatsu K."/>
            <person name="Kopischke S."/>
            <person name="Kubo M."/>
            <person name="Kyozuka J."/>
            <person name="Lagercrantz U."/>
            <person name="Lin S.S."/>
            <person name="Lindquist E."/>
            <person name="Lipzen A.M."/>
            <person name="Lu C.W."/>
            <person name="De Luna E."/>
            <person name="Martienssen R.A."/>
            <person name="Minamino N."/>
            <person name="Mizutani M."/>
            <person name="Mizutani M."/>
            <person name="Mochizuki N."/>
            <person name="Monte I."/>
            <person name="Mosher R."/>
            <person name="Nagasaki H."/>
            <person name="Nakagami H."/>
            <person name="Naramoto S."/>
            <person name="Nishitani K."/>
            <person name="Ohtani M."/>
            <person name="Okamoto T."/>
            <person name="Okumura M."/>
            <person name="Phillips J."/>
            <person name="Pollak B."/>
            <person name="Reinders A."/>
            <person name="Rovekamp M."/>
            <person name="Sano R."/>
            <person name="Sawa S."/>
            <person name="Schmid M.W."/>
            <person name="Shirakawa M."/>
            <person name="Solano R."/>
            <person name="Spunde A."/>
            <person name="Suetsugu N."/>
            <person name="Sugano S."/>
            <person name="Sugiyama A."/>
            <person name="Sun R."/>
            <person name="Suzuki Y."/>
            <person name="Takenaka M."/>
            <person name="Takezawa D."/>
            <person name="Tomogane H."/>
            <person name="Tsuzuki M."/>
            <person name="Ueda T."/>
            <person name="Umeda M."/>
            <person name="Ward J.M."/>
            <person name="Watanabe Y."/>
            <person name="Yazaki K."/>
            <person name="Yokoyama R."/>
            <person name="Yoshitake Y."/>
            <person name="Yotsui I."/>
            <person name="Zachgo S."/>
            <person name="Schmutz J."/>
        </authorList>
    </citation>
    <scope>NUCLEOTIDE SEQUENCE [LARGE SCALE GENOMIC DNA]</scope>
    <source>
        <strain evidence="2">Tak-1</strain>
    </source>
</reference>
<keyword evidence="2" id="KW-1185">Reference proteome</keyword>
<sequence>MPTKKGRRAQCQAYTSCKPCALHRVTIDASAVGTSELPLLSSQSPRVAGQLNSKHSSTWYQRPFFALRGREPCGTEWLRGLIWRDLKPSGPFTDRERPRSQTNGMRNWMAPFPSPLELWPGLSSPSSRLVCGYYEENNRKLFMVKYCDKLRPFVS</sequence>
<protein>
    <submittedName>
        <fullName evidence="1">Uncharacterized protein</fullName>
    </submittedName>
</protein>
<dbReference type="EMBL" id="KZ772705">
    <property type="protein sequence ID" value="PTQ41614.1"/>
    <property type="molecule type" value="Genomic_DNA"/>
</dbReference>
<evidence type="ECO:0000313" key="2">
    <source>
        <dbReference type="Proteomes" id="UP000244005"/>
    </source>
</evidence>
<dbReference type="AlphaFoldDB" id="A0A2R6X682"/>